<evidence type="ECO:0000313" key="2">
    <source>
        <dbReference type="EMBL" id="BAS01451.1"/>
    </source>
</evidence>
<keyword evidence="1" id="KW-1133">Transmembrane helix</keyword>
<gene>
    <name evidence="2" type="primary">mcm4</name>
</gene>
<sequence>MSNCILEKLIYTYVHSSDTINYQICYTIYKKILKFYYFNYKNNKFQSIRNLLGFTNKSIQININLMSLRYCNKFIYYYVIKFPIKILIMFEICVIKYIFIKYSILLKYINIVFINPVSIIKHYFLKPFLINKLISTCSFVSKLLHYVYLNKTFLKLLNNKNSENIDLTLRNFLSIQKKNVLKNEEICKNPTSMFFDFISMNKLAPYQYIFEILDASLNKSKQRNFYSFEARIFDDLKYFNFIGNVFFFVGILTIKPHTLNYKFKEYNKKLHVYFIQVLSFKKKIENFFQIIRMYDKFIFAHSFSNKLYYYLLVNNLLPNINGNYHIKKGFLVQAVSIPVDTKIINNIYSTQVIYTQLKPINILLFGYKFGLKQQIYKFLKLLIENSFIISFSKIFYLKKKEELKSILNIAYSLNIQLICIQGLDYLKTRISNLIHDFVSNIDYKLKKNHFINFYYSISYSNWYNLEYEYTLKNICHVYNSIKQIKNMCNHYDLLFISNINLRKHIFDHDVKEYLLFIVKKRSNLLNFYSLKHTLITVKKLKPPYIRRKILIGLINYFVTIRNFSNFNKIFSPFFLESIIKISTSIAKLGFSQLIHFKHIKEALCIIYSKKHILKF</sequence>
<dbReference type="AlphaFoldDB" id="A0A0H5BGW4"/>
<keyword evidence="1" id="KW-0812">Transmembrane</keyword>
<keyword evidence="2" id="KW-0542">Nucleomorph</keyword>
<evidence type="ECO:0000256" key="1">
    <source>
        <dbReference type="SAM" id="Phobius"/>
    </source>
</evidence>
<organism evidence="2">
    <name type="scientific">Lotharella vacuolata</name>
    <dbReference type="NCBI Taxonomy" id="74820"/>
    <lineage>
        <taxon>Eukaryota</taxon>
        <taxon>Sar</taxon>
        <taxon>Rhizaria</taxon>
        <taxon>Cercozoa</taxon>
        <taxon>Chlorarachniophyceae</taxon>
        <taxon>Lotharella</taxon>
    </lineage>
</organism>
<keyword evidence="1" id="KW-0472">Membrane</keyword>
<geneLocation type="nucleomorph" evidence="2"/>
<dbReference type="EMBL" id="AB996599">
    <property type="protein sequence ID" value="BAS01451.1"/>
    <property type="molecule type" value="Genomic_DNA"/>
</dbReference>
<name>A0A0H5BGW4_9EUKA</name>
<proteinExistence type="predicted"/>
<accession>A0A0H5BGW4</accession>
<feature type="transmembrane region" description="Helical" evidence="1">
    <location>
        <begin position="75"/>
        <end position="99"/>
    </location>
</feature>
<protein>
    <submittedName>
        <fullName evidence="2">Minichromosome maintenance complex component 4</fullName>
    </submittedName>
</protein>
<reference evidence="2" key="1">
    <citation type="journal article" date="2015" name="Genome Biol. Evol.">
        <title>Nucleomorph Genome Sequences of Two Chlorarachniophytes, Amorphochlora amoebiformis and Lotharella vacuolata.</title>
        <authorList>
            <person name="Suzuki S."/>
            <person name="Shirato S."/>
            <person name="Hirakawa Y."/>
            <person name="Ishida K."/>
        </authorList>
    </citation>
    <scope>NUCLEOTIDE SEQUENCE</scope>
    <source>
        <strain evidence="2">CCMP240</strain>
    </source>
</reference>